<organism evidence="3 4">
    <name type="scientific">Bubo bubo</name>
    <name type="common">Eurasian eagle-owl</name>
    <name type="synonym">Strix bubo</name>
    <dbReference type="NCBI Taxonomy" id="30461"/>
    <lineage>
        <taxon>Eukaryota</taxon>
        <taxon>Metazoa</taxon>
        <taxon>Chordata</taxon>
        <taxon>Craniata</taxon>
        <taxon>Vertebrata</taxon>
        <taxon>Euteleostomi</taxon>
        <taxon>Archelosauria</taxon>
        <taxon>Archosauria</taxon>
        <taxon>Dinosauria</taxon>
        <taxon>Saurischia</taxon>
        <taxon>Theropoda</taxon>
        <taxon>Coelurosauria</taxon>
        <taxon>Aves</taxon>
        <taxon>Neognathae</taxon>
        <taxon>Neoaves</taxon>
        <taxon>Telluraves</taxon>
        <taxon>Strigiformes</taxon>
        <taxon>Strigidae</taxon>
        <taxon>Bubo</taxon>
    </lineage>
</organism>
<evidence type="ECO:0000256" key="2">
    <source>
        <dbReference type="SAM" id="SignalP"/>
    </source>
</evidence>
<reference evidence="3" key="2">
    <citation type="submission" date="2025-09" db="UniProtKB">
        <authorList>
            <consortium name="Ensembl"/>
        </authorList>
    </citation>
    <scope>IDENTIFICATION</scope>
</reference>
<feature type="signal peptide" evidence="2">
    <location>
        <begin position="1"/>
        <end position="21"/>
    </location>
</feature>
<dbReference type="Ensembl" id="ENSBOBT00000020220.1">
    <property type="protein sequence ID" value="ENSBOBP00000019773.1"/>
    <property type="gene ID" value="ENSBOBG00000012113.1"/>
</dbReference>
<proteinExistence type="predicted"/>
<dbReference type="Proteomes" id="UP000694567">
    <property type="component" value="Unplaced"/>
</dbReference>
<feature type="chain" id="PRO_5034631992" evidence="2">
    <location>
        <begin position="22"/>
        <end position="105"/>
    </location>
</feature>
<evidence type="ECO:0000256" key="1">
    <source>
        <dbReference type="SAM" id="MobiDB-lite"/>
    </source>
</evidence>
<accession>A0A8C0FK46</accession>
<dbReference type="AlphaFoldDB" id="A0A8C0FK46"/>
<reference evidence="3" key="1">
    <citation type="submission" date="2025-08" db="UniProtKB">
        <authorList>
            <consortium name="Ensembl"/>
        </authorList>
    </citation>
    <scope>IDENTIFICATION</scope>
</reference>
<name>A0A8C0FK46_BUBBB</name>
<evidence type="ECO:0000313" key="4">
    <source>
        <dbReference type="Proteomes" id="UP000694567"/>
    </source>
</evidence>
<evidence type="ECO:0000313" key="3">
    <source>
        <dbReference type="Ensembl" id="ENSBOBP00000019773.1"/>
    </source>
</evidence>
<feature type="region of interest" description="Disordered" evidence="1">
    <location>
        <begin position="56"/>
        <end position="81"/>
    </location>
</feature>
<keyword evidence="2" id="KW-0732">Signal</keyword>
<sequence length="105" mass="11772">MNKKPILQHIPMLIFFSFLQGEGVQQLREALKILAERVLILEHMIGIHDSLSSIEPGSGQDVIPGSPLRTSIKIKRGGPQQPQAYQILSSLLDDSEAKRRSNRMK</sequence>
<protein>
    <submittedName>
        <fullName evidence="3">Uncharacterized protein</fullName>
    </submittedName>
</protein>
<keyword evidence="4" id="KW-1185">Reference proteome</keyword>